<keyword evidence="3" id="KW-1185">Reference proteome</keyword>
<organism evidence="2 3">
    <name type="scientific">Anisodus tanguticus</name>
    <dbReference type="NCBI Taxonomy" id="243964"/>
    <lineage>
        <taxon>Eukaryota</taxon>
        <taxon>Viridiplantae</taxon>
        <taxon>Streptophyta</taxon>
        <taxon>Embryophyta</taxon>
        <taxon>Tracheophyta</taxon>
        <taxon>Spermatophyta</taxon>
        <taxon>Magnoliopsida</taxon>
        <taxon>eudicotyledons</taxon>
        <taxon>Gunneridae</taxon>
        <taxon>Pentapetalae</taxon>
        <taxon>asterids</taxon>
        <taxon>lamiids</taxon>
        <taxon>Solanales</taxon>
        <taxon>Solanaceae</taxon>
        <taxon>Solanoideae</taxon>
        <taxon>Hyoscyameae</taxon>
        <taxon>Anisodus</taxon>
    </lineage>
</organism>
<name>A0AAE1RL65_9SOLA</name>
<protein>
    <submittedName>
        <fullName evidence="2">Uncharacterized protein</fullName>
    </submittedName>
</protein>
<evidence type="ECO:0000313" key="2">
    <source>
        <dbReference type="EMBL" id="KAK4353713.1"/>
    </source>
</evidence>
<evidence type="ECO:0000256" key="1">
    <source>
        <dbReference type="SAM" id="MobiDB-lite"/>
    </source>
</evidence>
<evidence type="ECO:0000313" key="3">
    <source>
        <dbReference type="Proteomes" id="UP001291623"/>
    </source>
</evidence>
<accession>A0AAE1RL65</accession>
<comment type="caution">
    <text evidence="2">The sequence shown here is derived from an EMBL/GenBank/DDBJ whole genome shotgun (WGS) entry which is preliminary data.</text>
</comment>
<dbReference type="EMBL" id="JAVYJV010000014">
    <property type="protein sequence ID" value="KAK4353713.1"/>
    <property type="molecule type" value="Genomic_DNA"/>
</dbReference>
<dbReference type="AlphaFoldDB" id="A0AAE1RL65"/>
<dbReference type="Proteomes" id="UP001291623">
    <property type="component" value="Unassembled WGS sequence"/>
</dbReference>
<feature type="region of interest" description="Disordered" evidence="1">
    <location>
        <begin position="65"/>
        <end position="98"/>
    </location>
</feature>
<gene>
    <name evidence="2" type="ORF">RND71_025907</name>
</gene>
<proteinExistence type="predicted"/>
<reference evidence="2" key="1">
    <citation type="submission" date="2023-12" db="EMBL/GenBank/DDBJ databases">
        <title>Genome assembly of Anisodus tanguticus.</title>
        <authorList>
            <person name="Wang Y.-J."/>
        </authorList>
    </citation>
    <scope>NUCLEOTIDE SEQUENCE</scope>
    <source>
        <strain evidence="2">KB-2021</strain>
        <tissue evidence="2">Leaf</tissue>
    </source>
</reference>
<sequence>MKSVASYIKQRGTVCWEKLTRCFEVELKGEYYVMDPVKAVEMIDENTVLIEKVLKVEPDGVTRPRCSERAVQRTSSAHEINLPSMTTTTRRRSRTKSTTKIVQIDDENFQGHQCA</sequence>